<sequence>MLFFHSEEAVKLATGISLRLDSRPPAASQGNSHIFGERLNGSVHCFHGHCCVAVCAYLTNFLSLTSRFIWTDSPVTVQYIISNALCYKTLLHHRGAIRLPHTSHSGLKDRTLGEHFHVHPSTVRRIIVQQAIIMYIL</sequence>
<proteinExistence type="predicted"/>
<comment type="caution">
    <text evidence="1">The sequence shown here is derived from an EMBL/GenBank/DDBJ whole genome shotgun (WGS) entry which is preliminary data.</text>
</comment>
<organism evidence="1 2">
    <name type="scientific">Dallia pectoralis</name>
    <name type="common">Alaska blackfish</name>
    <dbReference type="NCBI Taxonomy" id="75939"/>
    <lineage>
        <taxon>Eukaryota</taxon>
        <taxon>Metazoa</taxon>
        <taxon>Chordata</taxon>
        <taxon>Craniata</taxon>
        <taxon>Vertebrata</taxon>
        <taxon>Euteleostomi</taxon>
        <taxon>Actinopterygii</taxon>
        <taxon>Neopterygii</taxon>
        <taxon>Teleostei</taxon>
        <taxon>Protacanthopterygii</taxon>
        <taxon>Esociformes</taxon>
        <taxon>Umbridae</taxon>
        <taxon>Dallia</taxon>
    </lineage>
</organism>
<reference evidence="1" key="1">
    <citation type="submission" date="2021-05" db="EMBL/GenBank/DDBJ databases">
        <authorList>
            <person name="Pan Q."/>
            <person name="Jouanno E."/>
            <person name="Zahm M."/>
            <person name="Klopp C."/>
            <person name="Cabau C."/>
            <person name="Louis A."/>
            <person name="Berthelot C."/>
            <person name="Parey E."/>
            <person name="Roest Crollius H."/>
            <person name="Montfort J."/>
            <person name="Robinson-Rechavi M."/>
            <person name="Bouchez O."/>
            <person name="Lampietro C."/>
            <person name="Lopez Roques C."/>
            <person name="Donnadieu C."/>
            <person name="Postlethwait J."/>
            <person name="Bobe J."/>
            <person name="Dillon D."/>
            <person name="Chandos A."/>
            <person name="von Hippel F."/>
            <person name="Guiguen Y."/>
        </authorList>
    </citation>
    <scope>NUCLEOTIDE SEQUENCE</scope>
    <source>
        <strain evidence="1">YG-Jan2019</strain>
    </source>
</reference>
<accession>A0ACC2FYV9</accession>
<protein>
    <submittedName>
        <fullName evidence="1">Uncharacterized protein</fullName>
    </submittedName>
</protein>
<dbReference type="Proteomes" id="UP001157502">
    <property type="component" value="Chromosome 20"/>
</dbReference>
<keyword evidence="2" id="KW-1185">Reference proteome</keyword>
<dbReference type="EMBL" id="CM055747">
    <property type="protein sequence ID" value="KAJ7996520.1"/>
    <property type="molecule type" value="Genomic_DNA"/>
</dbReference>
<evidence type="ECO:0000313" key="1">
    <source>
        <dbReference type="EMBL" id="KAJ7996520.1"/>
    </source>
</evidence>
<evidence type="ECO:0000313" key="2">
    <source>
        <dbReference type="Proteomes" id="UP001157502"/>
    </source>
</evidence>
<name>A0ACC2FYV9_DALPE</name>
<gene>
    <name evidence="1" type="ORF">DPEC_G00237900</name>
</gene>